<proteinExistence type="predicted"/>
<reference evidence="1 2" key="1">
    <citation type="submission" date="2016-10" db="EMBL/GenBank/DDBJ databases">
        <authorList>
            <person name="Varghese N."/>
            <person name="Submissions S."/>
        </authorList>
    </citation>
    <scope>NUCLEOTIDE SEQUENCE [LARGE SCALE GENOMIC DNA]</scope>
    <source>
        <strain evidence="1 2">DSM 1741</strain>
    </source>
</reference>
<dbReference type="GO" id="GO:0106300">
    <property type="term" value="P:protein-DNA covalent cross-linking repair"/>
    <property type="evidence" value="ECO:0007669"/>
    <property type="project" value="InterPro"/>
</dbReference>
<dbReference type="Proteomes" id="UP000199581">
    <property type="component" value="Unassembled WGS sequence"/>
</dbReference>
<dbReference type="GO" id="GO:0003697">
    <property type="term" value="F:single-stranded DNA binding"/>
    <property type="evidence" value="ECO:0007669"/>
    <property type="project" value="InterPro"/>
</dbReference>
<name>A0A8G2C5Z1_DESNO</name>
<dbReference type="InterPro" id="IPR036590">
    <property type="entry name" value="SRAP-like"/>
</dbReference>
<sequence length="82" mass="9446">MCGRFSVPDEAAVAHILKIDRWNWHWPEPRYNVALATRVPIIIKTDDALLELNGARWGLIPHWWKRDAPPSLTFTARSEEAA</sequence>
<dbReference type="AlphaFoldDB" id="A0A8G2C5Z1"/>
<dbReference type="InterPro" id="IPR003738">
    <property type="entry name" value="SRAP"/>
</dbReference>
<dbReference type="RefSeq" id="WP_092194287.1">
    <property type="nucleotide sequence ID" value="NZ_FOTO01000018.1"/>
</dbReference>
<dbReference type="OrthoDB" id="6192129at2"/>
<keyword evidence="2" id="KW-1185">Reference proteome</keyword>
<dbReference type="Pfam" id="PF02586">
    <property type="entry name" value="SRAP"/>
    <property type="match status" value="1"/>
</dbReference>
<evidence type="ECO:0000313" key="2">
    <source>
        <dbReference type="Proteomes" id="UP000199581"/>
    </source>
</evidence>
<evidence type="ECO:0000313" key="1">
    <source>
        <dbReference type="EMBL" id="SFM17874.1"/>
    </source>
</evidence>
<dbReference type="Gene3D" id="3.90.1680.10">
    <property type="entry name" value="SOS response associated peptidase-like"/>
    <property type="match status" value="1"/>
</dbReference>
<gene>
    <name evidence="1" type="ORF">SAMN05421830_11847</name>
</gene>
<dbReference type="SUPFAM" id="SSF143081">
    <property type="entry name" value="BB1717-like"/>
    <property type="match status" value="1"/>
</dbReference>
<dbReference type="EMBL" id="FOTO01000018">
    <property type="protein sequence ID" value="SFM17874.1"/>
    <property type="molecule type" value="Genomic_DNA"/>
</dbReference>
<organism evidence="1 2">
    <name type="scientific">Desulfomicrobium norvegicum (strain DSM 1741 / NCIMB 8310)</name>
    <name type="common">Desulfovibrio baculatus (strain Norway 4)</name>
    <name type="synonym">Desulfovibrio desulfuricans (strain Norway 4)</name>
    <dbReference type="NCBI Taxonomy" id="52561"/>
    <lineage>
        <taxon>Bacteria</taxon>
        <taxon>Pseudomonadati</taxon>
        <taxon>Thermodesulfobacteriota</taxon>
        <taxon>Desulfovibrionia</taxon>
        <taxon>Desulfovibrionales</taxon>
        <taxon>Desulfomicrobiaceae</taxon>
        <taxon>Desulfomicrobium</taxon>
    </lineage>
</organism>
<accession>A0A8G2C5Z1</accession>
<protein>
    <submittedName>
        <fullName evidence="1">SOS response associated peptidase (SRAP)</fullName>
    </submittedName>
</protein>
<comment type="caution">
    <text evidence="1">The sequence shown here is derived from an EMBL/GenBank/DDBJ whole genome shotgun (WGS) entry which is preliminary data.</text>
</comment>